<protein>
    <submittedName>
        <fullName evidence="1">5939_t:CDS:1</fullName>
    </submittedName>
</protein>
<keyword evidence="2" id="KW-1185">Reference proteome</keyword>
<dbReference type="OrthoDB" id="2431372at2759"/>
<dbReference type="Proteomes" id="UP000789759">
    <property type="component" value="Unassembled WGS sequence"/>
</dbReference>
<organism evidence="1 2">
    <name type="scientific">Cetraspora pellucida</name>
    <dbReference type="NCBI Taxonomy" id="1433469"/>
    <lineage>
        <taxon>Eukaryota</taxon>
        <taxon>Fungi</taxon>
        <taxon>Fungi incertae sedis</taxon>
        <taxon>Mucoromycota</taxon>
        <taxon>Glomeromycotina</taxon>
        <taxon>Glomeromycetes</taxon>
        <taxon>Diversisporales</taxon>
        <taxon>Gigasporaceae</taxon>
        <taxon>Cetraspora</taxon>
    </lineage>
</organism>
<comment type="caution">
    <text evidence="1">The sequence shown here is derived from an EMBL/GenBank/DDBJ whole genome shotgun (WGS) entry which is preliminary data.</text>
</comment>
<evidence type="ECO:0000313" key="1">
    <source>
        <dbReference type="EMBL" id="CAG8657200.1"/>
    </source>
</evidence>
<dbReference type="AlphaFoldDB" id="A0A9N9E2A6"/>
<name>A0A9N9E2A6_9GLOM</name>
<gene>
    <name evidence="1" type="ORF">CPELLU_LOCUS9630</name>
</gene>
<evidence type="ECO:0000313" key="2">
    <source>
        <dbReference type="Proteomes" id="UP000789759"/>
    </source>
</evidence>
<dbReference type="EMBL" id="CAJVQA010007474">
    <property type="protein sequence ID" value="CAG8657200.1"/>
    <property type="molecule type" value="Genomic_DNA"/>
</dbReference>
<proteinExistence type="predicted"/>
<sequence>MSDLIQNYNNEAQYISDTSDEYTFDKAKSSTINQKKRKYTRGKKDDEVWNDVVKGDSLGQGFYKANCKWCSLNWSRGHPQEMKVHLARICNNVPENIKIKWRENLADNISKPII</sequence>
<reference evidence="1" key="1">
    <citation type="submission" date="2021-06" db="EMBL/GenBank/DDBJ databases">
        <authorList>
            <person name="Kallberg Y."/>
            <person name="Tangrot J."/>
            <person name="Rosling A."/>
        </authorList>
    </citation>
    <scope>NUCLEOTIDE SEQUENCE</scope>
    <source>
        <strain evidence="1">FL966</strain>
    </source>
</reference>
<accession>A0A9N9E2A6</accession>